<accession>T1HJS6</accession>
<dbReference type="GO" id="GO:0004674">
    <property type="term" value="F:protein serine/threonine kinase activity"/>
    <property type="evidence" value="ECO:0007669"/>
    <property type="project" value="UniProtKB-KW"/>
</dbReference>
<evidence type="ECO:0000313" key="9">
    <source>
        <dbReference type="EnsemblMetazoa" id="RPRC004298-PA"/>
    </source>
</evidence>
<keyword evidence="5" id="KW-0418">Kinase</keyword>
<dbReference type="InterPro" id="IPR036940">
    <property type="entry name" value="PI3/4_kinase_cat_sf"/>
</dbReference>
<evidence type="ECO:0000256" key="3">
    <source>
        <dbReference type="ARBA" id="ARBA00022679"/>
    </source>
</evidence>
<dbReference type="GO" id="GO:0000723">
    <property type="term" value="P:telomere maintenance"/>
    <property type="evidence" value="ECO:0007669"/>
    <property type="project" value="TreeGrafter"/>
</dbReference>
<dbReference type="GO" id="GO:0005634">
    <property type="term" value="C:nucleus"/>
    <property type="evidence" value="ECO:0007669"/>
    <property type="project" value="UniProtKB-SubCell"/>
</dbReference>
<dbReference type="EMBL" id="ACPB03023127">
    <property type="status" value="NOT_ANNOTATED_CDS"/>
    <property type="molecule type" value="Genomic_DNA"/>
</dbReference>
<evidence type="ECO:0000256" key="5">
    <source>
        <dbReference type="ARBA" id="ARBA00022777"/>
    </source>
</evidence>
<name>T1HJS6_RHOPR</name>
<evidence type="ECO:0000256" key="6">
    <source>
        <dbReference type="ARBA" id="ARBA00023242"/>
    </source>
</evidence>
<evidence type="ECO:0000256" key="2">
    <source>
        <dbReference type="ARBA" id="ARBA00022527"/>
    </source>
</evidence>
<dbReference type="InterPro" id="IPR000403">
    <property type="entry name" value="PI3/4_kinase_cat_dom"/>
</dbReference>
<keyword evidence="3" id="KW-0808">Transferase</keyword>
<dbReference type="Gene3D" id="1.10.1070.11">
    <property type="entry name" value="Phosphatidylinositol 3-/4-kinase, catalytic domain"/>
    <property type="match status" value="1"/>
</dbReference>
<evidence type="ECO:0000256" key="1">
    <source>
        <dbReference type="ARBA" id="ARBA00004123"/>
    </source>
</evidence>
<dbReference type="GO" id="GO:0005694">
    <property type="term" value="C:chromosome"/>
    <property type="evidence" value="ECO:0007669"/>
    <property type="project" value="TreeGrafter"/>
</dbReference>
<dbReference type="STRING" id="13249.T1HJS6"/>
<dbReference type="Gene3D" id="3.30.1010.10">
    <property type="entry name" value="Phosphatidylinositol 3-kinase Catalytic Subunit, Chain A, domain 4"/>
    <property type="match status" value="1"/>
</dbReference>
<evidence type="ECO:0000313" key="10">
    <source>
        <dbReference type="Proteomes" id="UP000015103"/>
    </source>
</evidence>
<dbReference type="SMART" id="SM00146">
    <property type="entry name" value="PI3Kc"/>
    <property type="match status" value="1"/>
</dbReference>
<dbReference type="PROSITE" id="PS00916">
    <property type="entry name" value="PI3_4_KINASE_2"/>
    <property type="match status" value="1"/>
</dbReference>
<dbReference type="SUPFAM" id="SSF56112">
    <property type="entry name" value="Protein kinase-like (PK-like)"/>
    <property type="match status" value="1"/>
</dbReference>
<protein>
    <recommendedName>
        <fullName evidence="7">Serine/threonine-protein kinase ATR</fullName>
    </recommendedName>
</protein>
<keyword evidence="2" id="KW-0723">Serine/threonine-protein kinase</keyword>
<dbReference type="Gene3D" id="3.60.10.10">
    <property type="entry name" value="Endonuclease/exonuclease/phosphatase"/>
    <property type="match status" value="1"/>
</dbReference>
<dbReference type="PROSITE" id="PS50290">
    <property type="entry name" value="PI3_4_KINASE_3"/>
    <property type="match status" value="1"/>
</dbReference>
<dbReference type="InParanoid" id="T1HJS6"/>
<dbReference type="InterPro" id="IPR018936">
    <property type="entry name" value="PI3/4_kinase_CS"/>
</dbReference>
<dbReference type="PANTHER" id="PTHR11139">
    <property type="entry name" value="ATAXIA TELANGIECTASIA MUTATED ATM -RELATED"/>
    <property type="match status" value="1"/>
</dbReference>
<sequence length="652" mass="75712">MDKVCNTRGKCLVNFMELHSMILVNGRSTSDFLGHFTYVQTTGSSTIDLFWCDLIHIDLVSDLKETSNELELFKCQKIRSVNRYRTNKPWYDLECVESKKRVKQVLKQMKLSKYNEPDKNVYISEKKKYVELVKNKKKSYTVSIIEKLGDCRSSGVFWNTINLYRKAKNIPSELSISCGEWVSYYRDTYPARNVIDLTFLDIRHPVLDAPIVDSEVYHILNHCKSGKAPGLISVQDLNLFKKKSKEILFVYRNHLRELDLDKDDLRLDSRIMEFNSLVNMCLARNPSSHGRDLHIRTYSVVPLNYECGLIEWVHKMVTFKGAVNSTYRKYGISPMRESEIKELITGPHDALPDKLKVFRQIFLPRHPPILHKWFFEQFSKAHSWYLARQAFIHTCAVMSIIGHIIGLGDRHGENILIDTTNGEVVHVDFNCIFDKLMKLCELLTGEKYDIILIQEPHCISNKVAGVSWRYRTYEKGERWKRAAVIVTDPMLDFVLLCELSDEDAVMVEVHNGSGHNYFLAANSLIVHNVDDGLPTFHSLSGTSNKDLTISSIKIFRKQLEKLINGRKKLVRSYKISHNGNLNVKRYRIEKADWKRFEEALQEEFKCKCLNSRLDSVPSTEQLDCLLVREVSSTQQFTYFYSKFNKALKKNLP</sequence>
<dbReference type="InterPro" id="IPR011009">
    <property type="entry name" value="Kinase-like_dom_sf"/>
</dbReference>
<dbReference type="GO" id="GO:0006281">
    <property type="term" value="P:DNA repair"/>
    <property type="evidence" value="ECO:0007669"/>
    <property type="project" value="TreeGrafter"/>
</dbReference>
<evidence type="ECO:0000256" key="7">
    <source>
        <dbReference type="ARBA" id="ARBA00024420"/>
    </source>
</evidence>
<dbReference type="AlphaFoldDB" id="T1HJS6"/>
<organism evidence="9 10">
    <name type="scientific">Rhodnius prolixus</name>
    <name type="common">Triatomid bug</name>
    <dbReference type="NCBI Taxonomy" id="13249"/>
    <lineage>
        <taxon>Eukaryota</taxon>
        <taxon>Metazoa</taxon>
        <taxon>Ecdysozoa</taxon>
        <taxon>Arthropoda</taxon>
        <taxon>Hexapoda</taxon>
        <taxon>Insecta</taxon>
        <taxon>Pterygota</taxon>
        <taxon>Neoptera</taxon>
        <taxon>Paraneoptera</taxon>
        <taxon>Hemiptera</taxon>
        <taxon>Heteroptera</taxon>
        <taxon>Panheteroptera</taxon>
        <taxon>Cimicomorpha</taxon>
        <taxon>Reduviidae</taxon>
        <taxon>Triatominae</taxon>
        <taxon>Rhodnius</taxon>
    </lineage>
</organism>
<keyword evidence="6" id="KW-0539">Nucleus</keyword>
<dbReference type="PANTHER" id="PTHR11139:SF69">
    <property type="entry name" value="SERINE_THREONINE-PROTEIN KINASE ATR"/>
    <property type="match status" value="1"/>
</dbReference>
<evidence type="ECO:0000256" key="4">
    <source>
        <dbReference type="ARBA" id="ARBA00022763"/>
    </source>
</evidence>
<keyword evidence="4" id="KW-0227">DNA damage</keyword>
<proteinExistence type="predicted"/>
<dbReference type="EnsemblMetazoa" id="RPRC004298-RA">
    <property type="protein sequence ID" value="RPRC004298-PA"/>
    <property type="gene ID" value="RPRC004298"/>
</dbReference>
<feature type="domain" description="PI3K/PI4K catalytic" evidence="8">
    <location>
        <begin position="233"/>
        <end position="538"/>
    </location>
</feature>
<dbReference type="InterPro" id="IPR050517">
    <property type="entry name" value="DDR_Repair_Kinase"/>
</dbReference>
<dbReference type="GO" id="GO:0000077">
    <property type="term" value="P:DNA damage checkpoint signaling"/>
    <property type="evidence" value="ECO:0007669"/>
    <property type="project" value="TreeGrafter"/>
</dbReference>
<dbReference type="HOGENOM" id="CLU_420541_0_0_1"/>
<dbReference type="Proteomes" id="UP000015103">
    <property type="component" value="Unassembled WGS sequence"/>
</dbReference>
<dbReference type="VEuPathDB" id="VectorBase:RPRC004298"/>
<dbReference type="Pfam" id="PF00454">
    <property type="entry name" value="PI3_PI4_kinase"/>
    <property type="match status" value="1"/>
</dbReference>
<keyword evidence="10" id="KW-1185">Reference proteome</keyword>
<dbReference type="InterPro" id="IPR036691">
    <property type="entry name" value="Endo/exonu/phosph_ase_sf"/>
</dbReference>
<reference evidence="9" key="1">
    <citation type="submission" date="2015-05" db="UniProtKB">
        <authorList>
            <consortium name="EnsemblMetazoa"/>
        </authorList>
    </citation>
    <scope>IDENTIFICATION</scope>
</reference>
<comment type="subcellular location">
    <subcellularLocation>
        <location evidence="1">Nucleus</location>
    </subcellularLocation>
</comment>
<dbReference type="eggNOG" id="KOG0890">
    <property type="taxonomic scope" value="Eukaryota"/>
</dbReference>
<evidence type="ECO:0000259" key="8">
    <source>
        <dbReference type="PROSITE" id="PS50290"/>
    </source>
</evidence>